<evidence type="ECO:0000313" key="2">
    <source>
        <dbReference type="EMBL" id="TGE05553.1"/>
    </source>
</evidence>
<evidence type="ECO:0000313" key="3">
    <source>
        <dbReference type="Proteomes" id="UP000298337"/>
    </source>
</evidence>
<sequence length="157" mass="16899">MKRLVILSALLASTGIVAKQTPLTVNSKEPFKGANIIVIQAPDSASVALQKFARVLVEQGFSVDKLDLKIGYLTTAPRPYGQISPAEYTYRAVVSPSTTGSTLAVTGSYTVVVGLRKMSEDMFWAKGNLTQGKQCFTTIEKATKAYPSGSILYSKKD</sequence>
<reference evidence="2 3" key="1">
    <citation type="submission" date="2019-04" db="EMBL/GenBank/DDBJ databases">
        <authorList>
            <person name="Feng G."/>
            <person name="Zhang J."/>
            <person name="Zhu H."/>
        </authorList>
    </citation>
    <scope>NUCLEOTIDE SEQUENCE [LARGE SCALE GENOMIC DNA]</scope>
    <source>
        <strain evidence="2 3">92R-1</strain>
    </source>
</reference>
<dbReference type="EMBL" id="SRLA01000004">
    <property type="protein sequence ID" value="TGE05553.1"/>
    <property type="molecule type" value="Genomic_DNA"/>
</dbReference>
<dbReference type="Proteomes" id="UP000298337">
    <property type="component" value="Unassembled WGS sequence"/>
</dbReference>
<accession>A0A4Z0P2H0</accession>
<dbReference type="OrthoDB" id="887192at2"/>
<keyword evidence="1" id="KW-0732">Signal</keyword>
<name>A0A4Z0P2H0_9BACT</name>
<evidence type="ECO:0000256" key="1">
    <source>
        <dbReference type="SAM" id="SignalP"/>
    </source>
</evidence>
<comment type="caution">
    <text evidence="2">The sequence shown here is derived from an EMBL/GenBank/DDBJ whole genome shotgun (WGS) entry which is preliminary data.</text>
</comment>
<proteinExistence type="predicted"/>
<organism evidence="2 3">
    <name type="scientific">Hymenobacter fodinae</name>
    <dbReference type="NCBI Taxonomy" id="2510796"/>
    <lineage>
        <taxon>Bacteria</taxon>
        <taxon>Pseudomonadati</taxon>
        <taxon>Bacteroidota</taxon>
        <taxon>Cytophagia</taxon>
        <taxon>Cytophagales</taxon>
        <taxon>Hymenobacteraceae</taxon>
        <taxon>Hymenobacter</taxon>
    </lineage>
</organism>
<feature type="chain" id="PRO_5021220161" evidence="1">
    <location>
        <begin position="19"/>
        <end position="157"/>
    </location>
</feature>
<dbReference type="RefSeq" id="WP_135435866.1">
    <property type="nucleotide sequence ID" value="NZ_SRLA01000004.1"/>
</dbReference>
<gene>
    <name evidence="2" type="ORF">EU556_19835</name>
</gene>
<protein>
    <submittedName>
        <fullName evidence="2">Uncharacterized protein</fullName>
    </submittedName>
</protein>
<dbReference type="AlphaFoldDB" id="A0A4Z0P2H0"/>
<keyword evidence="3" id="KW-1185">Reference proteome</keyword>
<feature type="signal peptide" evidence="1">
    <location>
        <begin position="1"/>
        <end position="18"/>
    </location>
</feature>